<reference evidence="1" key="2">
    <citation type="submission" date="2016-06" db="EMBL/GenBank/DDBJ databases">
        <title>The genome of a short-lived fish provides insights into sex chromosome evolution and the genetic control of aging.</title>
        <authorList>
            <person name="Reichwald K."/>
            <person name="Felder M."/>
            <person name="Petzold A."/>
            <person name="Koch P."/>
            <person name="Groth M."/>
            <person name="Platzer M."/>
        </authorList>
    </citation>
    <scope>NUCLEOTIDE SEQUENCE</scope>
    <source>
        <tissue evidence="1">Brain</tissue>
    </source>
</reference>
<reference evidence="1" key="1">
    <citation type="submission" date="2016-05" db="EMBL/GenBank/DDBJ databases">
        <authorList>
            <person name="Lavstsen T."/>
            <person name="Jespersen J.S."/>
        </authorList>
    </citation>
    <scope>NUCLEOTIDE SEQUENCE</scope>
    <source>
        <tissue evidence="1">Brain</tissue>
    </source>
</reference>
<feature type="non-terminal residue" evidence="1">
    <location>
        <position position="1"/>
    </location>
</feature>
<feature type="non-terminal residue" evidence="1">
    <location>
        <position position="49"/>
    </location>
</feature>
<organism evidence="1">
    <name type="scientific">Nothobranchius kadleci</name>
    <name type="common">African annual killifish</name>
    <dbReference type="NCBI Taxonomy" id="1051664"/>
    <lineage>
        <taxon>Eukaryota</taxon>
        <taxon>Metazoa</taxon>
        <taxon>Chordata</taxon>
        <taxon>Craniata</taxon>
        <taxon>Vertebrata</taxon>
        <taxon>Euteleostomi</taxon>
        <taxon>Actinopterygii</taxon>
        <taxon>Neopterygii</taxon>
        <taxon>Teleostei</taxon>
        <taxon>Neoteleostei</taxon>
        <taxon>Acanthomorphata</taxon>
        <taxon>Ovalentaria</taxon>
        <taxon>Atherinomorphae</taxon>
        <taxon>Cyprinodontiformes</taxon>
        <taxon>Nothobranchiidae</taxon>
        <taxon>Nothobranchius</taxon>
    </lineage>
</organism>
<sequence>PCKISPCVLQTILRTVRKQPRTKGPLLKSAYVQACLNFARDYLDDPVED</sequence>
<accession>A0A1A8DC71</accession>
<dbReference type="AlphaFoldDB" id="A0A1A8DC71"/>
<dbReference type="EMBL" id="HAEA01002508">
    <property type="protein sequence ID" value="SBQ30988.1"/>
    <property type="molecule type" value="Transcribed_RNA"/>
</dbReference>
<gene>
    <name evidence="1" type="primary">Nfu_g_1_024434</name>
</gene>
<evidence type="ECO:0000313" key="1">
    <source>
        <dbReference type="EMBL" id="SBQ30988.1"/>
    </source>
</evidence>
<name>A0A1A8DC71_NOTKA</name>
<protein>
    <submittedName>
        <fullName evidence="1">Uncharacterized protein</fullName>
    </submittedName>
</protein>
<proteinExistence type="predicted"/>